<name>A0A399J482_9RHOB</name>
<dbReference type="RefSeq" id="WP_119397939.1">
    <property type="nucleotide sequence ID" value="NZ_QWJJ01000003.1"/>
</dbReference>
<feature type="transmembrane region" description="Helical" evidence="1">
    <location>
        <begin position="37"/>
        <end position="59"/>
    </location>
</feature>
<dbReference type="AlphaFoldDB" id="A0A399J482"/>
<evidence type="ECO:0000313" key="2">
    <source>
        <dbReference type="EMBL" id="RII40060.1"/>
    </source>
</evidence>
<feature type="transmembrane region" description="Helical" evidence="1">
    <location>
        <begin position="12"/>
        <end position="31"/>
    </location>
</feature>
<sequence length="73" mass="7619">MTNMTPKRRVQIVCAAFLHIPLVAIAAFALSEGFASHVSILTVCLVATLVSTLFVVAYIGRVMGAAAAMSPAK</sequence>
<comment type="caution">
    <text evidence="2">The sequence shown here is derived from an EMBL/GenBank/DDBJ whole genome shotgun (WGS) entry which is preliminary data.</text>
</comment>
<reference evidence="2 3" key="1">
    <citation type="submission" date="2018-08" db="EMBL/GenBank/DDBJ databases">
        <title>Pseudooceanicola sediminis CY03 in the family Rhodobacteracea.</title>
        <authorList>
            <person name="Zhang Y.-J."/>
        </authorList>
    </citation>
    <scope>NUCLEOTIDE SEQUENCE [LARGE SCALE GENOMIC DNA]</scope>
    <source>
        <strain evidence="2 3">CY03</strain>
    </source>
</reference>
<keyword evidence="1" id="KW-0472">Membrane</keyword>
<dbReference type="OrthoDB" id="7875049at2"/>
<organism evidence="2 3">
    <name type="scientific">Pseudooceanicola sediminis</name>
    <dbReference type="NCBI Taxonomy" id="2211117"/>
    <lineage>
        <taxon>Bacteria</taxon>
        <taxon>Pseudomonadati</taxon>
        <taxon>Pseudomonadota</taxon>
        <taxon>Alphaproteobacteria</taxon>
        <taxon>Rhodobacterales</taxon>
        <taxon>Paracoccaceae</taxon>
        <taxon>Pseudooceanicola</taxon>
    </lineage>
</organism>
<gene>
    <name evidence="2" type="ORF">DL237_05095</name>
</gene>
<protein>
    <submittedName>
        <fullName evidence="2">Uncharacterized protein</fullName>
    </submittedName>
</protein>
<keyword evidence="1" id="KW-1133">Transmembrane helix</keyword>
<evidence type="ECO:0000256" key="1">
    <source>
        <dbReference type="SAM" id="Phobius"/>
    </source>
</evidence>
<dbReference type="Proteomes" id="UP000265848">
    <property type="component" value="Unassembled WGS sequence"/>
</dbReference>
<proteinExistence type="predicted"/>
<evidence type="ECO:0000313" key="3">
    <source>
        <dbReference type="Proteomes" id="UP000265848"/>
    </source>
</evidence>
<accession>A0A399J482</accession>
<keyword evidence="1" id="KW-0812">Transmembrane</keyword>
<dbReference type="EMBL" id="QWJJ01000003">
    <property type="protein sequence ID" value="RII40060.1"/>
    <property type="molecule type" value="Genomic_DNA"/>
</dbReference>
<keyword evidence="3" id="KW-1185">Reference proteome</keyword>